<keyword evidence="3" id="KW-1185">Reference proteome</keyword>
<protein>
    <submittedName>
        <fullName evidence="2">Uncharacterized protein</fullName>
    </submittedName>
</protein>
<dbReference type="AlphaFoldDB" id="A0A6G1KF32"/>
<dbReference type="EMBL" id="MU005767">
    <property type="protein sequence ID" value="KAF2711434.1"/>
    <property type="molecule type" value="Genomic_DNA"/>
</dbReference>
<evidence type="ECO:0000313" key="3">
    <source>
        <dbReference type="Proteomes" id="UP000799428"/>
    </source>
</evidence>
<dbReference type="Proteomes" id="UP000799428">
    <property type="component" value="Unassembled WGS sequence"/>
</dbReference>
<keyword evidence="1" id="KW-0812">Transmembrane</keyword>
<feature type="transmembrane region" description="Helical" evidence="1">
    <location>
        <begin position="74"/>
        <end position="91"/>
    </location>
</feature>
<organism evidence="2 3">
    <name type="scientific">Pleomassaria siparia CBS 279.74</name>
    <dbReference type="NCBI Taxonomy" id="1314801"/>
    <lineage>
        <taxon>Eukaryota</taxon>
        <taxon>Fungi</taxon>
        <taxon>Dikarya</taxon>
        <taxon>Ascomycota</taxon>
        <taxon>Pezizomycotina</taxon>
        <taxon>Dothideomycetes</taxon>
        <taxon>Pleosporomycetidae</taxon>
        <taxon>Pleosporales</taxon>
        <taxon>Pleomassariaceae</taxon>
        <taxon>Pleomassaria</taxon>
    </lineage>
</organism>
<name>A0A6G1KF32_9PLEO</name>
<reference evidence="2" key="1">
    <citation type="journal article" date="2020" name="Stud. Mycol.">
        <title>101 Dothideomycetes genomes: a test case for predicting lifestyles and emergence of pathogens.</title>
        <authorList>
            <person name="Haridas S."/>
            <person name="Albert R."/>
            <person name="Binder M."/>
            <person name="Bloem J."/>
            <person name="Labutti K."/>
            <person name="Salamov A."/>
            <person name="Andreopoulos B."/>
            <person name="Baker S."/>
            <person name="Barry K."/>
            <person name="Bills G."/>
            <person name="Bluhm B."/>
            <person name="Cannon C."/>
            <person name="Castanera R."/>
            <person name="Culley D."/>
            <person name="Daum C."/>
            <person name="Ezra D."/>
            <person name="Gonzalez J."/>
            <person name="Henrissat B."/>
            <person name="Kuo A."/>
            <person name="Liang C."/>
            <person name="Lipzen A."/>
            <person name="Lutzoni F."/>
            <person name="Magnuson J."/>
            <person name="Mondo S."/>
            <person name="Nolan M."/>
            <person name="Ohm R."/>
            <person name="Pangilinan J."/>
            <person name="Park H.-J."/>
            <person name="Ramirez L."/>
            <person name="Alfaro M."/>
            <person name="Sun H."/>
            <person name="Tritt A."/>
            <person name="Yoshinaga Y."/>
            <person name="Zwiers L.-H."/>
            <person name="Turgeon B."/>
            <person name="Goodwin S."/>
            <person name="Spatafora J."/>
            <person name="Crous P."/>
            <person name="Grigoriev I."/>
        </authorList>
    </citation>
    <scope>NUCLEOTIDE SEQUENCE</scope>
    <source>
        <strain evidence="2">CBS 279.74</strain>
    </source>
</reference>
<sequence length="92" mass="10473">MNGWMDEWKVVSGSVSRFSFLVCRFSFLVFRSLGLFGVSPEDNNNNNNNNNNTIVTSRPVASHRIAWRGVSHNQLIFLTYLLSCLILHALID</sequence>
<proteinExistence type="predicted"/>
<keyword evidence="1" id="KW-1133">Transmembrane helix</keyword>
<evidence type="ECO:0000256" key="1">
    <source>
        <dbReference type="SAM" id="Phobius"/>
    </source>
</evidence>
<gene>
    <name evidence="2" type="ORF">K504DRAFT_465191</name>
</gene>
<keyword evidence="1" id="KW-0472">Membrane</keyword>
<evidence type="ECO:0000313" key="2">
    <source>
        <dbReference type="EMBL" id="KAF2711434.1"/>
    </source>
</evidence>
<accession>A0A6G1KF32</accession>